<reference evidence="3" key="1">
    <citation type="submission" date="2025-08" db="UniProtKB">
        <authorList>
            <consortium name="RefSeq"/>
        </authorList>
    </citation>
    <scope>IDENTIFICATION</scope>
    <source>
        <tissue evidence="3">Brain</tissue>
    </source>
</reference>
<accession>A0A8U0V1G4</accession>
<dbReference type="GeneID" id="123391778"/>
<proteinExistence type="predicted"/>
<name>A0A8U0V1G4_MUSPF</name>
<feature type="compositionally biased region" description="Basic residues" evidence="1">
    <location>
        <begin position="111"/>
        <end position="123"/>
    </location>
</feature>
<evidence type="ECO:0000313" key="3">
    <source>
        <dbReference type="RefSeq" id="XP_044935248.1"/>
    </source>
</evidence>
<feature type="compositionally biased region" description="Low complexity" evidence="1">
    <location>
        <begin position="152"/>
        <end position="174"/>
    </location>
</feature>
<evidence type="ECO:0000256" key="1">
    <source>
        <dbReference type="SAM" id="MobiDB-lite"/>
    </source>
</evidence>
<feature type="region of interest" description="Disordered" evidence="1">
    <location>
        <begin position="38"/>
        <end position="258"/>
    </location>
</feature>
<sequence length="258" mass="27309">MLSTDPKKGAECHRVKDHCSLQLQISLLLAIRFQQEPAYIKPNPSRPRVSELRNHSATAVGPAGLPRDPPGATPPRDPPGATPPARPPRATPPARPPRRGPREPGGSTKPRGLRPHTGQHGKTRPLPLDRTQIRAATRTAEPQDRRREGTAEETPAARAASAAPTFAAPTRPATVRLAVLLPSDDRRRPSARGGLRQAQAATGDHPGGGPVPAPRRRPALRHREPSRPAPLRTRTGPHKVKPSGPGAAPPGARGCAGA</sequence>
<evidence type="ECO:0000313" key="2">
    <source>
        <dbReference type="Proteomes" id="UP000000715"/>
    </source>
</evidence>
<organism evidence="2 3">
    <name type="scientific">Mustela putorius furo</name>
    <name type="common">European domestic ferret</name>
    <name type="synonym">Mustela furo</name>
    <dbReference type="NCBI Taxonomy" id="9669"/>
    <lineage>
        <taxon>Eukaryota</taxon>
        <taxon>Metazoa</taxon>
        <taxon>Chordata</taxon>
        <taxon>Craniata</taxon>
        <taxon>Vertebrata</taxon>
        <taxon>Euteleostomi</taxon>
        <taxon>Mammalia</taxon>
        <taxon>Eutheria</taxon>
        <taxon>Laurasiatheria</taxon>
        <taxon>Carnivora</taxon>
        <taxon>Caniformia</taxon>
        <taxon>Musteloidea</taxon>
        <taxon>Mustelidae</taxon>
        <taxon>Mustelinae</taxon>
        <taxon>Mustela</taxon>
    </lineage>
</organism>
<dbReference type="RefSeq" id="XP_044935248.1">
    <property type="nucleotide sequence ID" value="XM_045079313.1"/>
</dbReference>
<protein>
    <submittedName>
        <fullName evidence="3">Nascent polypeptide-associated complex subunit alpha, muscle-specific form-like</fullName>
    </submittedName>
</protein>
<dbReference type="AlphaFoldDB" id="A0A8U0V1G4"/>
<feature type="compositionally biased region" description="Low complexity" evidence="1">
    <location>
        <begin position="242"/>
        <end position="258"/>
    </location>
</feature>
<dbReference type="Proteomes" id="UP000000715">
    <property type="component" value="Unplaced"/>
</dbReference>
<feature type="compositionally biased region" description="Basic and acidic residues" evidence="1">
    <location>
        <begin position="141"/>
        <end position="150"/>
    </location>
</feature>
<gene>
    <name evidence="3" type="primary">LOC123391778</name>
</gene>
<feature type="compositionally biased region" description="Pro residues" evidence="1">
    <location>
        <begin position="67"/>
        <end position="95"/>
    </location>
</feature>
<keyword evidence="2" id="KW-1185">Reference proteome</keyword>